<organism evidence="1 2">
    <name type="scientific">Petrolisthes manimaculis</name>
    <dbReference type="NCBI Taxonomy" id="1843537"/>
    <lineage>
        <taxon>Eukaryota</taxon>
        <taxon>Metazoa</taxon>
        <taxon>Ecdysozoa</taxon>
        <taxon>Arthropoda</taxon>
        <taxon>Crustacea</taxon>
        <taxon>Multicrustacea</taxon>
        <taxon>Malacostraca</taxon>
        <taxon>Eumalacostraca</taxon>
        <taxon>Eucarida</taxon>
        <taxon>Decapoda</taxon>
        <taxon>Pleocyemata</taxon>
        <taxon>Anomura</taxon>
        <taxon>Galatheoidea</taxon>
        <taxon>Porcellanidae</taxon>
        <taxon>Petrolisthes</taxon>
    </lineage>
</organism>
<gene>
    <name evidence="1" type="ORF">Pmani_012334</name>
</gene>
<reference evidence="1" key="1">
    <citation type="submission" date="2023-11" db="EMBL/GenBank/DDBJ databases">
        <title>Genome assemblies of two species of porcelain crab, Petrolisthes cinctipes and Petrolisthes manimaculis (Anomura: Porcellanidae).</title>
        <authorList>
            <person name="Angst P."/>
        </authorList>
    </citation>
    <scope>NUCLEOTIDE SEQUENCE</scope>
    <source>
        <strain evidence="1">PB745_02</strain>
        <tissue evidence="1">Gill</tissue>
    </source>
</reference>
<evidence type="ECO:0000313" key="1">
    <source>
        <dbReference type="EMBL" id="KAK4316512.1"/>
    </source>
</evidence>
<dbReference type="AlphaFoldDB" id="A0AAE1Q0Z9"/>
<comment type="caution">
    <text evidence="1">The sequence shown here is derived from an EMBL/GenBank/DDBJ whole genome shotgun (WGS) entry which is preliminary data.</text>
</comment>
<dbReference type="EMBL" id="JAWZYT010001015">
    <property type="protein sequence ID" value="KAK4316512.1"/>
    <property type="molecule type" value="Genomic_DNA"/>
</dbReference>
<keyword evidence="2" id="KW-1185">Reference proteome</keyword>
<evidence type="ECO:0000313" key="2">
    <source>
        <dbReference type="Proteomes" id="UP001292094"/>
    </source>
</evidence>
<sequence length="85" mass="8892">MERVLNLVIEGRVQCAGGVEEAARIKVCSVLTCCSQFFWLGAGVGKSLVTPGAGWLVACSPPHHITTYCPQVKSQATSVFPGGVS</sequence>
<name>A0AAE1Q0Z9_9EUCA</name>
<protein>
    <submittedName>
        <fullName evidence="1">Uncharacterized protein</fullName>
    </submittedName>
</protein>
<dbReference type="Proteomes" id="UP001292094">
    <property type="component" value="Unassembled WGS sequence"/>
</dbReference>
<accession>A0AAE1Q0Z9</accession>
<proteinExistence type="predicted"/>